<feature type="compositionally biased region" description="Polar residues" evidence="1">
    <location>
        <begin position="144"/>
        <end position="153"/>
    </location>
</feature>
<dbReference type="InterPro" id="IPR014717">
    <property type="entry name" value="Transl_elong_EF1B/ribsomal_bS6"/>
</dbReference>
<dbReference type="AlphaFoldDB" id="A0A6I6ETX8"/>
<gene>
    <name evidence="3" type="ORF">GOM49_12300</name>
</gene>
<keyword evidence="2" id="KW-0812">Transmembrane</keyword>
<accession>A0A6I6ETX8</accession>
<sequence>MIKLTKREKILVIVLIVVIFFAAYYQFVFRKQISKIKDLQQIRQNNQLQINKQANNKILIKKLQSDLNNKNTKIRNNTEKFFPSITQEKIILILNEAIIDSDIGVQSMSFSQPNIEKLSKEKSLEKNKDRSESYIKSIIDEYKSQSNGNSDVKNGNEPKENSQTKEELQLNAEKMTVNISYKASYESVIEFIHIIKSYKNTIVISNISMNSNGDKMVENETDKYEVSGNITLELYAIPKLLEENGDYEEWENSGIYGKNNPFKEE</sequence>
<keyword evidence="4" id="KW-1185">Reference proteome</keyword>
<name>A0A6I6ETX8_9CLOT</name>
<evidence type="ECO:0008006" key="5">
    <source>
        <dbReference type="Google" id="ProtNLM"/>
    </source>
</evidence>
<feature type="compositionally biased region" description="Basic and acidic residues" evidence="1">
    <location>
        <begin position="154"/>
        <end position="166"/>
    </location>
</feature>
<reference evidence="3 4" key="1">
    <citation type="submission" date="2019-12" db="EMBL/GenBank/DDBJ databases">
        <title>Genome sequenceing of Clostridium bovifaecis.</title>
        <authorList>
            <person name="Yao Y."/>
        </authorList>
    </citation>
    <scope>NUCLEOTIDE SEQUENCE [LARGE SCALE GENOMIC DNA]</scope>
    <source>
        <strain evidence="3 4">BXX</strain>
    </source>
</reference>
<evidence type="ECO:0000313" key="3">
    <source>
        <dbReference type="EMBL" id="QGU95770.1"/>
    </source>
</evidence>
<dbReference type="Gene3D" id="3.30.70.60">
    <property type="match status" value="1"/>
</dbReference>
<feature type="region of interest" description="Disordered" evidence="1">
    <location>
        <begin position="144"/>
        <end position="166"/>
    </location>
</feature>
<feature type="transmembrane region" description="Helical" evidence="2">
    <location>
        <begin position="12"/>
        <end position="29"/>
    </location>
</feature>
<evidence type="ECO:0000313" key="4">
    <source>
        <dbReference type="Proteomes" id="UP000422764"/>
    </source>
</evidence>
<organism evidence="3 4">
    <name type="scientific">Clostridium bovifaecis</name>
    <dbReference type="NCBI Taxonomy" id="2184719"/>
    <lineage>
        <taxon>Bacteria</taxon>
        <taxon>Bacillati</taxon>
        <taxon>Bacillota</taxon>
        <taxon>Clostridia</taxon>
        <taxon>Eubacteriales</taxon>
        <taxon>Clostridiaceae</taxon>
        <taxon>Clostridium</taxon>
    </lineage>
</organism>
<dbReference type="EMBL" id="CP046522">
    <property type="protein sequence ID" value="QGU95770.1"/>
    <property type="molecule type" value="Genomic_DNA"/>
</dbReference>
<keyword evidence="2" id="KW-0472">Membrane</keyword>
<protein>
    <recommendedName>
        <fullName evidence="5">Pilus assembly protein PilO</fullName>
    </recommendedName>
</protein>
<evidence type="ECO:0000256" key="2">
    <source>
        <dbReference type="SAM" id="Phobius"/>
    </source>
</evidence>
<keyword evidence="2" id="KW-1133">Transmembrane helix</keyword>
<dbReference type="Proteomes" id="UP000422764">
    <property type="component" value="Chromosome"/>
</dbReference>
<proteinExistence type="predicted"/>
<evidence type="ECO:0000256" key="1">
    <source>
        <dbReference type="SAM" id="MobiDB-lite"/>
    </source>
</evidence>